<gene>
    <name evidence="2" type="ORF">AXF42_Ash019547</name>
</gene>
<evidence type="ECO:0000313" key="2">
    <source>
        <dbReference type="EMBL" id="PKA49009.1"/>
    </source>
</evidence>
<organism evidence="2 3">
    <name type="scientific">Apostasia shenzhenica</name>
    <dbReference type="NCBI Taxonomy" id="1088818"/>
    <lineage>
        <taxon>Eukaryota</taxon>
        <taxon>Viridiplantae</taxon>
        <taxon>Streptophyta</taxon>
        <taxon>Embryophyta</taxon>
        <taxon>Tracheophyta</taxon>
        <taxon>Spermatophyta</taxon>
        <taxon>Magnoliopsida</taxon>
        <taxon>Liliopsida</taxon>
        <taxon>Asparagales</taxon>
        <taxon>Orchidaceae</taxon>
        <taxon>Apostasioideae</taxon>
        <taxon>Apostasia</taxon>
    </lineage>
</organism>
<accession>A0A2I0A0E7</accession>
<protein>
    <submittedName>
        <fullName evidence="2">Uncharacterized protein</fullName>
    </submittedName>
</protein>
<dbReference type="AlphaFoldDB" id="A0A2I0A0E7"/>
<name>A0A2I0A0E7_9ASPA</name>
<keyword evidence="3" id="KW-1185">Reference proteome</keyword>
<reference evidence="2 3" key="1">
    <citation type="journal article" date="2017" name="Nature">
        <title>The Apostasia genome and the evolution of orchids.</title>
        <authorList>
            <person name="Zhang G.Q."/>
            <person name="Liu K.W."/>
            <person name="Li Z."/>
            <person name="Lohaus R."/>
            <person name="Hsiao Y.Y."/>
            <person name="Niu S.C."/>
            <person name="Wang J.Y."/>
            <person name="Lin Y.C."/>
            <person name="Xu Q."/>
            <person name="Chen L.J."/>
            <person name="Yoshida K."/>
            <person name="Fujiwara S."/>
            <person name="Wang Z.W."/>
            <person name="Zhang Y.Q."/>
            <person name="Mitsuda N."/>
            <person name="Wang M."/>
            <person name="Liu G.H."/>
            <person name="Pecoraro L."/>
            <person name="Huang H.X."/>
            <person name="Xiao X.J."/>
            <person name="Lin M."/>
            <person name="Wu X.Y."/>
            <person name="Wu W.L."/>
            <person name="Chen Y.Y."/>
            <person name="Chang S.B."/>
            <person name="Sakamoto S."/>
            <person name="Ohme-Takagi M."/>
            <person name="Yagi M."/>
            <person name="Zeng S.J."/>
            <person name="Shen C.Y."/>
            <person name="Yeh C.M."/>
            <person name="Luo Y.B."/>
            <person name="Tsai W.C."/>
            <person name="Van de Peer Y."/>
            <person name="Liu Z.J."/>
        </authorList>
    </citation>
    <scope>NUCLEOTIDE SEQUENCE [LARGE SCALE GENOMIC DNA]</scope>
    <source>
        <strain evidence="3">cv. Shenzhen</strain>
        <tissue evidence="2">Stem</tissue>
    </source>
</reference>
<dbReference type="Proteomes" id="UP000236161">
    <property type="component" value="Unassembled WGS sequence"/>
</dbReference>
<proteinExistence type="predicted"/>
<dbReference type="EMBL" id="KZ452042">
    <property type="protein sequence ID" value="PKA49009.1"/>
    <property type="molecule type" value="Genomic_DNA"/>
</dbReference>
<feature type="region of interest" description="Disordered" evidence="1">
    <location>
        <begin position="100"/>
        <end position="134"/>
    </location>
</feature>
<evidence type="ECO:0000313" key="3">
    <source>
        <dbReference type="Proteomes" id="UP000236161"/>
    </source>
</evidence>
<evidence type="ECO:0000256" key="1">
    <source>
        <dbReference type="SAM" id="MobiDB-lite"/>
    </source>
</evidence>
<sequence length="295" mass="32472">MPSLSSVVENRTPPPLRFLDHLPLPSSPHSLRKGRVLATFFGGGSGTFPIAFSLHFFQLASILHPLLSEACKIQGVFCAFLLSAAYSHLTGYSVRNRIGSFEPEPDRTRTESKVGLTSSGPDSEPDGTRSDPEPVGTGPHVIHFGVQYFFFLFLLRRRFGGHLCYHKSFKDCGYAIFLTILNGPNLFDVGMAMIVCGSTSKAECSASAAFSLPWLAEALRLALRFIEVLEFNDSPMNWGTDGSVPCFAWFAETTIYPRRSSGVIVPNWMEAPAEPVVMIVPLMFIDVPCLSWIIT</sequence>